<dbReference type="InterPro" id="IPR000917">
    <property type="entry name" value="Sulfatase_N"/>
</dbReference>
<reference evidence="4" key="1">
    <citation type="submission" date="2019-09" db="EMBL/GenBank/DDBJ databases">
        <title>Characterisation of the sponge microbiome using genome-centric metagenomics.</title>
        <authorList>
            <person name="Engelberts J.P."/>
            <person name="Robbins S.J."/>
            <person name="De Goeij J.M."/>
            <person name="Aranda M."/>
            <person name="Bell S.C."/>
            <person name="Webster N.S."/>
        </authorList>
    </citation>
    <scope>NUCLEOTIDE SEQUENCE</scope>
    <source>
        <strain evidence="4">SB0664_bin_43</strain>
    </source>
</reference>
<accession>A0A6B0XZ79</accession>
<comment type="caution">
    <text evidence="4">The sequence shown here is derived from an EMBL/GenBank/DDBJ whole genome shotgun (WGS) entry which is preliminary data.</text>
</comment>
<evidence type="ECO:0000259" key="3">
    <source>
        <dbReference type="Pfam" id="PF00884"/>
    </source>
</evidence>
<evidence type="ECO:0000313" key="4">
    <source>
        <dbReference type="EMBL" id="MXY32740.1"/>
    </source>
</evidence>
<evidence type="ECO:0000256" key="2">
    <source>
        <dbReference type="ARBA" id="ARBA00022801"/>
    </source>
</evidence>
<dbReference type="GO" id="GO:0005737">
    <property type="term" value="C:cytoplasm"/>
    <property type="evidence" value="ECO:0007669"/>
    <property type="project" value="TreeGrafter"/>
</dbReference>
<evidence type="ECO:0000256" key="1">
    <source>
        <dbReference type="ARBA" id="ARBA00022723"/>
    </source>
</evidence>
<dbReference type="PANTHER" id="PTHR45953:SF1">
    <property type="entry name" value="IDURONATE 2-SULFATASE"/>
    <property type="match status" value="1"/>
</dbReference>
<sequence>MTKVRNVLFIMCDQLRADYLGCNGHPFIKTANIDWLATKGVNFTKAYAQAPVCGPSRMSFYTGRYVSSHGATWNRSPLRVDELTLGHAMMAQGLRAALVGKSHIVVDTDVLARLGMDPLEDRGRLIAEGGFEPVERDDGVHRDARVAPDLAYNEFLREHGYGGHNPWHSHANSADGENGEVLSGWHLRNSGKPARVAEAHSETAYMTDRALDFIKAQGDEPWFLHLSYIKPHWPYMAPAHYHSLYSRDHVIPARKGDIERSAPHAIARVLMDISDSVAFQNERTRETVIPTYMGLVHQIDDHLGRVFDLLKRTGRMNDTMIVFTSDHGDHLGDHWLADKGMFYESAVRIPLIIYDPRTSAESTRGTAIDTLVESIDLFPTFAEATGGAVPHHRLEGESLLPILTGDATGTARSAVFSEMDYAFIETRSMLNLHLDRATGRMVRTRHWKYVHFDELEPQLFDLNADPDEICDLGTDQAYAHVREEMQGLLMDWSLRWKTRVTVDHDKVTAWLSTGRESGISKATW</sequence>
<gene>
    <name evidence="4" type="ORF">F4Y60_01350</name>
</gene>
<proteinExistence type="predicted"/>
<organism evidence="4">
    <name type="scientific">Boseongicola sp. SB0664_bin_43</name>
    <dbReference type="NCBI Taxonomy" id="2604844"/>
    <lineage>
        <taxon>Bacteria</taxon>
        <taxon>Pseudomonadati</taxon>
        <taxon>Pseudomonadota</taxon>
        <taxon>Alphaproteobacteria</taxon>
        <taxon>Rhodobacterales</taxon>
        <taxon>Paracoccaceae</taxon>
        <taxon>Boseongicola</taxon>
    </lineage>
</organism>
<keyword evidence="2 4" id="KW-0378">Hydrolase</keyword>
<dbReference type="PANTHER" id="PTHR45953">
    <property type="entry name" value="IDURONATE 2-SULFATASE"/>
    <property type="match status" value="1"/>
</dbReference>
<dbReference type="GO" id="GO:0046872">
    <property type="term" value="F:metal ion binding"/>
    <property type="evidence" value="ECO:0007669"/>
    <property type="project" value="UniProtKB-KW"/>
</dbReference>
<protein>
    <submittedName>
        <fullName evidence="4">Sulfatase-like hydrolase/transferase</fullName>
    </submittedName>
</protein>
<name>A0A6B0XZ79_9RHOB</name>
<dbReference type="GO" id="GO:0008484">
    <property type="term" value="F:sulfuric ester hydrolase activity"/>
    <property type="evidence" value="ECO:0007669"/>
    <property type="project" value="TreeGrafter"/>
</dbReference>
<dbReference type="Pfam" id="PF00884">
    <property type="entry name" value="Sulfatase"/>
    <property type="match status" value="2"/>
</dbReference>
<dbReference type="GO" id="GO:0016740">
    <property type="term" value="F:transferase activity"/>
    <property type="evidence" value="ECO:0007669"/>
    <property type="project" value="UniProtKB-KW"/>
</dbReference>
<keyword evidence="1" id="KW-0479">Metal-binding</keyword>
<dbReference type="EMBL" id="VXRY01000056">
    <property type="protein sequence ID" value="MXY32740.1"/>
    <property type="molecule type" value="Genomic_DNA"/>
</dbReference>
<dbReference type="SUPFAM" id="SSF53649">
    <property type="entry name" value="Alkaline phosphatase-like"/>
    <property type="match status" value="1"/>
</dbReference>
<dbReference type="Gene3D" id="3.40.720.10">
    <property type="entry name" value="Alkaline Phosphatase, subunit A"/>
    <property type="match status" value="1"/>
</dbReference>
<keyword evidence="4" id="KW-0808">Transferase</keyword>
<feature type="domain" description="Sulfatase N-terminal" evidence="3">
    <location>
        <begin position="154"/>
        <end position="386"/>
    </location>
</feature>
<dbReference type="AlphaFoldDB" id="A0A6B0XZ79"/>
<dbReference type="InterPro" id="IPR017850">
    <property type="entry name" value="Alkaline_phosphatase_core_sf"/>
</dbReference>
<feature type="domain" description="Sulfatase N-terminal" evidence="3">
    <location>
        <begin position="5"/>
        <end position="105"/>
    </location>
</feature>